<evidence type="ECO:0000256" key="10">
    <source>
        <dbReference type="RuleBase" id="RU364125"/>
    </source>
</evidence>
<evidence type="ECO:0000256" key="3">
    <source>
        <dbReference type="ARBA" id="ARBA00008281"/>
    </source>
</evidence>
<dbReference type="OrthoDB" id="3537056at2"/>
<evidence type="ECO:0000256" key="11">
    <source>
        <dbReference type="SAM" id="MobiDB-lite"/>
    </source>
</evidence>
<reference evidence="13" key="1">
    <citation type="submission" date="2016-10" db="EMBL/GenBank/DDBJ databases">
        <authorList>
            <person name="Varghese N."/>
            <person name="Submissions S."/>
        </authorList>
    </citation>
    <scope>NUCLEOTIDE SEQUENCE [LARGE SCALE GENOMIC DNA]</scope>
    <source>
        <strain evidence="13">DSM 45422</strain>
    </source>
</reference>
<dbReference type="RefSeq" id="WP_091153413.1">
    <property type="nucleotide sequence ID" value="NZ_FNOT01000004.1"/>
</dbReference>
<dbReference type="GO" id="GO:0071978">
    <property type="term" value="P:bacterial-type flagellum-dependent swarming motility"/>
    <property type="evidence" value="ECO:0007669"/>
    <property type="project" value="TreeGrafter"/>
</dbReference>
<organism evidence="12 13">
    <name type="scientific">Geodermatophilus africanus</name>
    <dbReference type="NCBI Taxonomy" id="1137993"/>
    <lineage>
        <taxon>Bacteria</taxon>
        <taxon>Bacillati</taxon>
        <taxon>Actinomycetota</taxon>
        <taxon>Actinomycetes</taxon>
        <taxon>Geodermatophilales</taxon>
        <taxon>Geodermatophilaceae</taxon>
        <taxon>Geodermatophilus</taxon>
    </lineage>
</organism>
<proteinExistence type="inferred from homology"/>
<evidence type="ECO:0000313" key="12">
    <source>
        <dbReference type="EMBL" id="SDX94696.1"/>
    </source>
</evidence>
<dbReference type="GO" id="GO:0009425">
    <property type="term" value="C:bacterial-type flagellum basal body"/>
    <property type="evidence" value="ECO:0007669"/>
    <property type="project" value="InterPro"/>
</dbReference>
<evidence type="ECO:0000256" key="4">
    <source>
        <dbReference type="ARBA" id="ARBA00022475"/>
    </source>
</evidence>
<keyword evidence="12" id="KW-0966">Cell projection</keyword>
<dbReference type="GO" id="GO:0005886">
    <property type="term" value="C:plasma membrane"/>
    <property type="evidence" value="ECO:0007669"/>
    <property type="project" value="UniProtKB-SubCell"/>
</dbReference>
<evidence type="ECO:0000256" key="8">
    <source>
        <dbReference type="ARBA" id="ARBA00022989"/>
    </source>
</evidence>
<feature type="compositionally biased region" description="Basic and acidic residues" evidence="11">
    <location>
        <begin position="1"/>
        <end position="11"/>
    </location>
</feature>
<keyword evidence="4 10" id="KW-1003">Cell membrane</keyword>
<dbReference type="AlphaFoldDB" id="A0A1H3FUM3"/>
<dbReference type="PANTHER" id="PTHR35091">
    <property type="entry name" value="FLAGELLAR PROTEIN FLIL"/>
    <property type="match status" value="1"/>
</dbReference>
<dbReference type="GO" id="GO:0006935">
    <property type="term" value="P:chemotaxis"/>
    <property type="evidence" value="ECO:0007669"/>
    <property type="project" value="UniProtKB-KW"/>
</dbReference>
<dbReference type="Proteomes" id="UP000198921">
    <property type="component" value="Unassembled WGS sequence"/>
</dbReference>
<keyword evidence="12" id="KW-0282">Flagellum</keyword>
<keyword evidence="9 10" id="KW-0472">Membrane</keyword>
<keyword evidence="5 10" id="KW-0145">Chemotaxis</keyword>
<dbReference type="STRING" id="1137993.SAMN05660209_01613"/>
<name>A0A1H3FUM3_9ACTN</name>
<feature type="region of interest" description="Disordered" evidence="11">
    <location>
        <begin position="1"/>
        <end position="20"/>
    </location>
</feature>
<keyword evidence="13" id="KW-1185">Reference proteome</keyword>
<evidence type="ECO:0000256" key="9">
    <source>
        <dbReference type="ARBA" id="ARBA00023136"/>
    </source>
</evidence>
<comment type="subcellular location">
    <subcellularLocation>
        <location evidence="2">Cell membrane</location>
        <topology evidence="2">Single-pass membrane protein</topology>
    </subcellularLocation>
</comment>
<evidence type="ECO:0000256" key="6">
    <source>
        <dbReference type="ARBA" id="ARBA00022692"/>
    </source>
</evidence>
<comment type="similarity">
    <text evidence="3 10">Belongs to the FliL family.</text>
</comment>
<evidence type="ECO:0000256" key="7">
    <source>
        <dbReference type="ARBA" id="ARBA00022779"/>
    </source>
</evidence>
<dbReference type="PANTHER" id="PTHR35091:SF2">
    <property type="entry name" value="FLAGELLAR PROTEIN FLIL"/>
    <property type="match status" value="1"/>
</dbReference>
<dbReference type="InterPro" id="IPR005503">
    <property type="entry name" value="FliL"/>
</dbReference>
<feature type="transmembrane region" description="Helical" evidence="10">
    <location>
        <begin position="25"/>
        <end position="44"/>
    </location>
</feature>
<accession>A0A1H3FUM3</accession>
<evidence type="ECO:0000256" key="2">
    <source>
        <dbReference type="ARBA" id="ARBA00004162"/>
    </source>
</evidence>
<protein>
    <recommendedName>
        <fullName evidence="10">Flagellar protein FliL</fullName>
    </recommendedName>
</protein>
<dbReference type="Pfam" id="PF03748">
    <property type="entry name" value="FliL"/>
    <property type="match status" value="1"/>
</dbReference>
<evidence type="ECO:0000313" key="13">
    <source>
        <dbReference type="Proteomes" id="UP000198921"/>
    </source>
</evidence>
<keyword evidence="8 10" id="KW-1133">Transmembrane helix</keyword>
<sequence length="159" mass="16303">MADKKNTKGETPEDDEAKGGGKKKLLIIGVVALLAVAGAAYFFLFAGSGEAEAAAEPVHGGYTALEPVAVNLAGGGYLKIGITLEYTADAAAGGHGSGGVDGSKALDLLISTYSQAQPADVVGARDALKEALEQKIIEAYTEDGVPMVMHVYLTEYVTQ</sequence>
<comment type="function">
    <text evidence="1 10">Controls the rotational direction of flagella during chemotaxis.</text>
</comment>
<keyword evidence="6 10" id="KW-0812">Transmembrane</keyword>
<dbReference type="EMBL" id="FNOT01000004">
    <property type="protein sequence ID" value="SDX94696.1"/>
    <property type="molecule type" value="Genomic_DNA"/>
</dbReference>
<keyword evidence="12" id="KW-0969">Cilium</keyword>
<evidence type="ECO:0000256" key="1">
    <source>
        <dbReference type="ARBA" id="ARBA00002254"/>
    </source>
</evidence>
<evidence type="ECO:0000256" key="5">
    <source>
        <dbReference type="ARBA" id="ARBA00022500"/>
    </source>
</evidence>
<keyword evidence="7 10" id="KW-0283">Flagellar rotation</keyword>
<gene>
    <name evidence="12" type="ORF">SAMN05660209_01613</name>
</gene>